<protein>
    <recommendedName>
        <fullName evidence="2">Outer membrane protein beta-barrel domain-containing protein</fullName>
    </recommendedName>
</protein>
<dbReference type="Proteomes" id="UP001500359">
    <property type="component" value="Unassembled WGS sequence"/>
</dbReference>
<feature type="domain" description="Outer membrane protein beta-barrel" evidence="2">
    <location>
        <begin position="5"/>
        <end position="163"/>
    </location>
</feature>
<dbReference type="EMBL" id="BAAAFD010000002">
    <property type="protein sequence ID" value="GAA0854636.1"/>
    <property type="molecule type" value="Genomic_DNA"/>
</dbReference>
<evidence type="ECO:0000259" key="2">
    <source>
        <dbReference type="Pfam" id="PF13505"/>
    </source>
</evidence>
<comment type="caution">
    <text evidence="3">The sequence shown here is derived from an EMBL/GenBank/DDBJ whole genome shotgun (WGS) entry which is preliminary data.</text>
</comment>
<evidence type="ECO:0000256" key="1">
    <source>
        <dbReference type="ARBA" id="ARBA00022729"/>
    </source>
</evidence>
<evidence type="ECO:0000313" key="4">
    <source>
        <dbReference type="Proteomes" id="UP001500359"/>
    </source>
</evidence>
<keyword evidence="4" id="KW-1185">Reference proteome</keyword>
<keyword evidence="1" id="KW-0732">Signal</keyword>
<dbReference type="RefSeq" id="WP_343857399.1">
    <property type="nucleotide sequence ID" value="NZ_BAAAFD010000002.1"/>
</dbReference>
<reference evidence="4" key="1">
    <citation type="journal article" date="2019" name="Int. J. Syst. Evol. Microbiol.">
        <title>The Global Catalogue of Microorganisms (GCM) 10K type strain sequencing project: providing services to taxonomists for standard genome sequencing and annotation.</title>
        <authorList>
            <consortium name="The Broad Institute Genomics Platform"/>
            <consortium name="The Broad Institute Genome Sequencing Center for Infectious Disease"/>
            <person name="Wu L."/>
            <person name="Ma J."/>
        </authorList>
    </citation>
    <scope>NUCLEOTIDE SEQUENCE [LARGE SCALE GENOMIC DNA]</scope>
    <source>
        <strain evidence="4">JCM 15896</strain>
    </source>
</reference>
<sequence length="174" mass="19224">MKKVILSALTIYSCQTFATDAESPFYIGASLLNSETSYLHDKNSDIGYALRAGYAFSEYLSVEMAYQDLGTFTWSNSQFEGGGSFNSDAYSMSTVATYPINDFSLHLELGYQWVKRKGDIYSVVGNTPPYSFKDSSLMAGVGASYQLAKNIDVNLTYTKSSLYSWTSLGFKVGF</sequence>
<name>A0ABP3WSH0_9ALTE</name>
<dbReference type="InterPro" id="IPR027385">
    <property type="entry name" value="Beta-barrel_OMP"/>
</dbReference>
<gene>
    <name evidence="3" type="ORF">GCM10009114_11230</name>
</gene>
<organism evidence="3 4">
    <name type="scientific">Aliiglaciecola litoralis</name>
    <dbReference type="NCBI Taxonomy" id="582857"/>
    <lineage>
        <taxon>Bacteria</taxon>
        <taxon>Pseudomonadati</taxon>
        <taxon>Pseudomonadota</taxon>
        <taxon>Gammaproteobacteria</taxon>
        <taxon>Alteromonadales</taxon>
        <taxon>Alteromonadaceae</taxon>
        <taxon>Aliiglaciecola</taxon>
    </lineage>
</organism>
<dbReference type="Gene3D" id="2.40.160.20">
    <property type="match status" value="1"/>
</dbReference>
<proteinExistence type="predicted"/>
<dbReference type="InterPro" id="IPR011250">
    <property type="entry name" value="OMP/PagP_B-barrel"/>
</dbReference>
<dbReference type="Pfam" id="PF13505">
    <property type="entry name" value="OMP_b-brl"/>
    <property type="match status" value="1"/>
</dbReference>
<dbReference type="SUPFAM" id="SSF56925">
    <property type="entry name" value="OMPA-like"/>
    <property type="match status" value="1"/>
</dbReference>
<accession>A0ABP3WSH0</accession>
<evidence type="ECO:0000313" key="3">
    <source>
        <dbReference type="EMBL" id="GAA0854636.1"/>
    </source>
</evidence>